<name>A0A2V1IR94_9BACT</name>
<reference evidence="3" key="1">
    <citation type="submission" date="2018-02" db="EMBL/GenBank/DDBJ databases">
        <authorList>
            <person name="Clavel T."/>
            <person name="Strowig T."/>
        </authorList>
    </citation>
    <scope>NUCLEOTIDE SEQUENCE [LARGE SCALE GENOMIC DNA]</scope>
    <source>
        <strain evidence="3">DSM 100764</strain>
    </source>
</reference>
<evidence type="ECO:0000313" key="3">
    <source>
        <dbReference type="Proteomes" id="UP000244925"/>
    </source>
</evidence>
<dbReference type="Gene3D" id="3.55.50.30">
    <property type="match status" value="1"/>
</dbReference>
<keyword evidence="1" id="KW-0812">Transmembrane</keyword>
<keyword evidence="1" id="KW-1133">Transmembrane helix</keyword>
<feature type="transmembrane region" description="Helical" evidence="1">
    <location>
        <begin position="39"/>
        <end position="58"/>
    </location>
</feature>
<keyword evidence="1" id="KW-0472">Membrane</keyword>
<dbReference type="RefSeq" id="WP_107036803.1">
    <property type="nucleotide sequence ID" value="NZ_CP098825.1"/>
</dbReference>
<evidence type="ECO:0000256" key="1">
    <source>
        <dbReference type="SAM" id="Phobius"/>
    </source>
</evidence>
<sequence length="147" mass="16450">MNEEITYIAKRYRKGKFSVEKSWKRLNIKPALKWNGLKIAAAVASVVVLSATAAIIYHQYELKDTADKIVNESVRPAASLETVKIIDFENTPLPTVISKIKEVYGVEVINVPENAGEYRLSLHYEGNAVDLVATINDILETQMSVKE</sequence>
<keyword evidence="3" id="KW-1185">Reference proteome</keyword>
<dbReference type="AlphaFoldDB" id="A0A2V1IR94"/>
<evidence type="ECO:0008006" key="4">
    <source>
        <dbReference type="Google" id="ProtNLM"/>
    </source>
</evidence>
<gene>
    <name evidence="2" type="ORF">C5O25_11060</name>
</gene>
<dbReference type="Proteomes" id="UP000244925">
    <property type="component" value="Unassembled WGS sequence"/>
</dbReference>
<comment type="caution">
    <text evidence="2">The sequence shown here is derived from an EMBL/GenBank/DDBJ whole genome shotgun (WGS) entry which is preliminary data.</text>
</comment>
<organism evidence="2 3">
    <name type="scientific">Paramuribaculum intestinale</name>
    <dbReference type="NCBI Taxonomy" id="2094151"/>
    <lineage>
        <taxon>Bacteria</taxon>
        <taxon>Pseudomonadati</taxon>
        <taxon>Bacteroidota</taxon>
        <taxon>Bacteroidia</taxon>
        <taxon>Bacteroidales</taxon>
        <taxon>Muribaculaceae</taxon>
        <taxon>Paramuribaculum</taxon>
    </lineage>
</organism>
<dbReference type="EMBL" id="PUBV01000031">
    <property type="protein sequence ID" value="PWB06212.1"/>
    <property type="molecule type" value="Genomic_DNA"/>
</dbReference>
<dbReference type="GeneID" id="93425207"/>
<proteinExistence type="predicted"/>
<protein>
    <recommendedName>
        <fullName evidence="4">DUF4974 domain-containing protein</fullName>
    </recommendedName>
</protein>
<evidence type="ECO:0000313" key="2">
    <source>
        <dbReference type="EMBL" id="PWB06212.1"/>
    </source>
</evidence>
<accession>A0A2V1IR94</accession>